<dbReference type="InterPro" id="IPR050109">
    <property type="entry name" value="HTH-type_TetR-like_transc_reg"/>
</dbReference>
<feature type="domain" description="HTH tetR-type" evidence="5">
    <location>
        <begin position="12"/>
        <end position="72"/>
    </location>
</feature>
<evidence type="ECO:0000313" key="6">
    <source>
        <dbReference type="EMBL" id="OBH80472.1"/>
    </source>
</evidence>
<keyword evidence="3" id="KW-0804">Transcription</keyword>
<dbReference type="RefSeq" id="WP_067907632.1">
    <property type="nucleotide sequence ID" value="NZ_LZJP01000046.1"/>
</dbReference>
<dbReference type="InterPro" id="IPR009057">
    <property type="entry name" value="Homeodomain-like_sf"/>
</dbReference>
<dbReference type="Gene3D" id="1.10.357.10">
    <property type="entry name" value="Tetracycline Repressor, domain 2"/>
    <property type="match status" value="1"/>
</dbReference>
<dbReference type="Proteomes" id="UP000092389">
    <property type="component" value="Unassembled WGS sequence"/>
</dbReference>
<dbReference type="GO" id="GO:0003700">
    <property type="term" value="F:DNA-binding transcription factor activity"/>
    <property type="evidence" value="ECO:0007669"/>
    <property type="project" value="TreeGrafter"/>
</dbReference>
<dbReference type="EMBL" id="LZJU01000018">
    <property type="protein sequence ID" value="OBH80472.1"/>
    <property type="molecule type" value="Genomic_DNA"/>
</dbReference>
<dbReference type="PRINTS" id="PR00455">
    <property type="entry name" value="HTHTETR"/>
</dbReference>
<evidence type="ECO:0000256" key="3">
    <source>
        <dbReference type="ARBA" id="ARBA00023163"/>
    </source>
</evidence>
<organism evidence="6 7">
    <name type="scientific">Mycobacterium mantenii</name>
    <dbReference type="NCBI Taxonomy" id="560555"/>
    <lineage>
        <taxon>Bacteria</taxon>
        <taxon>Bacillati</taxon>
        <taxon>Actinomycetota</taxon>
        <taxon>Actinomycetes</taxon>
        <taxon>Mycobacteriales</taxon>
        <taxon>Mycobacteriaceae</taxon>
        <taxon>Mycobacterium</taxon>
        <taxon>Mycobacterium avium complex (MAC)</taxon>
    </lineage>
</organism>
<feature type="DNA-binding region" description="H-T-H motif" evidence="4">
    <location>
        <begin position="35"/>
        <end position="54"/>
    </location>
</feature>
<dbReference type="SUPFAM" id="SSF46689">
    <property type="entry name" value="Homeodomain-like"/>
    <property type="match status" value="1"/>
</dbReference>
<proteinExistence type="predicted"/>
<gene>
    <name evidence="6" type="ORF">A5683_14835</name>
</gene>
<dbReference type="GO" id="GO:0000976">
    <property type="term" value="F:transcription cis-regulatory region binding"/>
    <property type="evidence" value="ECO:0007669"/>
    <property type="project" value="TreeGrafter"/>
</dbReference>
<comment type="caution">
    <text evidence="6">The sequence shown here is derived from an EMBL/GenBank/DDBJ whole genome shotgun (WGS) entry which is preliminary data.</text>
</comment>
<evidence type="ECO:0000256" key="4">
    <source>
        <dbReference type="PROSITE-ProRule" id="PRU00335"/>
    </source>
</evidence>
<name>A0A1A2TWP6_MYCNT</name>
<dbReference type="OrthoDB" id="3474596at2"/>
<accession>A0A1A2TWP6</accession>
<dbReference type="AlphaFoldDB" id="A0A1A2TWP6"/>
<dbReference type="PROSITE" id="PS50977">
    <property type="entry name" value="HTH_TETR_2"/>
    <property type="match status" value="1"/>
</dbReference>
<reference evidence="6 7" key="1">
    <citation type="submission" date="2016-06" db="EMBL/GenBank/DDBJ databases">
        <authorList>
            <person name="Kjaerup R.B."/>
            <person name="Dalgaard T.S."/>
            <person name="Juul-Madsen H.R."/>
        </authorList>
    </citation>
    <scope>NUCLEOTIDE SEQUENCE [LARGE SCALE GENOMIC DNA]</scope>
    <source>
        <strain evidence="6 7">E152</strain>
    </source>
</reference>
<dbReference type="InterPro" id="IPR001647">
    <property type="entry name" value="HTH_TetR"/>
</dbReference>
<protein>
    <submittedName>
        <fullName evidence="6">TetR family transcriptional regulator</fullName>
    </submittedName>
</protein>
<evidence type="ECO:0000256" key="1">
    <source>
        <dbReference type="ARBA" id="ARBA00023015"/>
    </source>
</evidence>
<sequence length="199" mass="22147">MASPKRIASPNAKTRTVILDAAEQLMFEEGWAAVTGRRVAEKAGLGSQLVHYHFGTMDDLLRAVFQRQAEKGSTAHAEALESPQPLWALWRMIRDAPFSKWTIEVLALANHRPQLAAELRHYAQTFRAEQAEMVAAVLKKYDVDEKSVPPMAVAFLMTVIPPVLFMENQLDITAGHAEIVGLVERYLREVEGEPATGAR</sequence>
<dbReference type="PANTHER" id="PTHR30055">
    <property type="entry name" value="HTH-TYPE TRANSCRIPTIONAL REGULATOR RUTR"/>
    <property type="match status" value="1"/>
</dbReference>
<dbReference type="Pfam" id="PF00440">
    <property type="entry name" value="TetR_N"/>
    <property type="match status" value="1"/>
</dbReference>
<evidence type="ECO:0000313" key="7">
    <source>
        <dbReference type="Proteomes" id="UP000092389"/>
    </source>
</evidence>
<evidence type="ECO:0000256" key="2">
    <source>
        <dbReference type="ARBA" id="ARBA00023125"/>
    </source>
</evidence>
<keyword evidence="2 4" id="KW-0238">DNA-binding</keyword>
<dbReference type="PANTHER" id="PTHR30055:SF234">
    <property type="entry name" value="HTH-TYPE TRANSCRIPTIONAL REGULATOR BETI"/>
    <property type="match status" value="1"/>
</dbReference>
<keyword evidence="1" id="KW-0805">Transcription regulation</keyword>
<evidence type="ECO:0000259" key="5">
    <source>
        <dbReference type="PROSITE" id="PS50977"/>
    </source>
</evidence>